<dbReference type="OrthoDB" id="4713066at2759"/>
<comment type="subcellular location">
    <subcellularLocation>
        <location evidence="1">Endosome membrane</location>
        <topology evidence="1">Peripheral membrane protein</topology>
        <orientation evidence="1">Cytoplasmic side</orientation>
    </subcellularLocation>
    <subcellularLocation>
        <location evidence="2">Late endosome membrane</location>
    </subcellularLocation>
    <subcellularLocation>
        <location evidence="3">Lysosome membrane</location>
        <topology evidence="3">Peripheral membrane protein</topology>
        <orientation evidence="3">Cytoplasmic side</orientation>
    </subcellularLocation>
</comment>
<evidence type="ECO:0000256" key="5">
    <source>
        <dbReference type="ARBA" id="ARBA00022723"/>
    </source>
</evidence>
<dbReference type="PANTHER" id="PTHR23292:SF45">
    <property type="entry name" value="LIPOPOLYSACCHARIDE-INDUCED TUMOR NECROSIS FACTOR-ALPHA FACTOR HOMOLOG"/>
    <property type="match status" value="1"/>
</dbReference>
<evidence type="ECO:0000256" key="2">
    <source>
        <dbReference type="ARBA" id="ARBA00004414"/>
    </source>
</evidence>
<keyword evidence="8" id="KW-1133">Transmembrane helix</keyword>
<dbReference type="Proteomes" id="UP001152622">
    <property type="component" value="Chromosome 12"/>
</dbReference>
<evidence type="ECO:0000259" key="9">
    <source>
        <dbReference type="PROSITE" id="PS51837"/>
    </source>
</evidence>
<keyword evidence="8" id="KW-0812">Transmembrane</keyword>
<dbReference type="PANTHER" id="PTHR23292">
    <property type="entry name" value="LIPOPOLYSACCHARIDE-INDUCED TUMOR NECROSIS FACTOR-ALPHA FACTOR"/>
    <property type="match status" value="1"/>
</dbReference>
<dbReference type="GO" id="GO:0098574">
    <property type="term" value="C:cytoplasmic side of lysosomal membrane"/>
    <property type="evidence" value="ECO:0007669"/>
    <property type="project" value="TreeGrafter"/>
</dbReference>
<reference evidence="10" key="1">
    <citation type="journal article" date="2023" name="Science">
        <title>Genome structures resolve the early diversification of teleost fishes.</title>
        <authorList>
            <person name="Parey E."/>
            <person name="Louis A."/>
            <person name="Montfort J."/>
            <person name="Bouchez O."/>
            <person name="Roques C."/>
            <person name="Iampietro C."/>
            <person name="Lluch J."/>
            <person name="Castinel A."/>
            <person name="Donnadieu C."/>
            <person name="Desvignes T."/>
            <person name="Floi Bucao C."/>
            <person name="Jouanno E."/>
            <person name="Wen M."/>
            <person name="Mejri S."/>
            <person name="Dirks R."/>
            <person name="Jansen H."/>
            <person name="Henkel C."/>
            <person name="Chen W.J."/>
            <person name="Zahm M."/>
            <person name="Cabau C."/>
            <person name="Klopp C."/>
            <person name="Thompson A.W."/>
            <person name="Robinson-Rechavi M."/>
            <person name="Braasch I."/>
            <person name="Lecointre G."/>
            <person name="Bobe J."/>
            <person name="Postlethwait J.H."/>
            <person name="Berthelot C."/>
            <person name="Roest Crollius H."/>
            <person name="Guiguen Y."/>
        </authorList>
    </citation>
    <scope>NUCLEOTIDE SEQUENCE</scope>
    <source>
        <strain evidence="10">WJC10195</strain>
    </source>
</reference>
<dbReference type="GO" id="GO:0098560">
    <property type="term" value="C:cytoplasmic side of late endosome membrane"/>
    <property type="evidence" value="ECO:0007669"/>
    <property type="project" value="TreeGrafter"/>
</dbReference>
<dbReference type="GO" id="GO:0008270">
    <property type="term" value="F:zinc ion binding"/>
    <property type="evidence" value="ECO:0007669"/>
    <property type="project" value="TreeGrafter"/>
</dbReference>
<dbReference type="EMBL" id="JAINUF010000012">
    <property type="protein sequence ID" value="KAJ8344672.1"/>
    <property type="molecule type" value="Genomic_DNA"/>
</dbReference>
<dbReference type="SMART" id="SM00714">
    <property type="entry name" value="LITAF"/>
    <property type="match status" value="1"/>
</dbReference>
<comment type="caution">
    <text evidence="10">The sequence shown here is derived from an EMBL/GenBank/DDBJ whole genome shotgun (WGS) entry which is preliminary data.</text>
</comment>
<keyword evidence="6" id="KW-0862">Zinc</keyword>
<proteinExistence type="inferred from homology"/>
<keyword evidence="5" id="KW-0479">Metal-binding</keyword>
<evidence type="ECO:0000256" key="1">
    <source>
        <dbReference type="ARBA" id="ARBA00004125"/>
    </source>
</evidence>
<name>A0A9Q1ETB6_SYNKA</name>
<feature type="domain" description="LITAF" evidence="9">
    <location>
        <begin position="36"/>
        <end position="120"/>
    </location>
</feature>
<evidence type="ECO:0000256" key="8">
    <source>
        <dbReference type="SAM" id="Phobius"/>
    </source>
</evidence>
<evidence type="ECO:0000256" key="7">
    <source>
        <dbReference type="ARBA" id="ARBA00023136"/>
    </source>
</evidence>
<gene>
    <name evidence="10" type="ORF">SKAU_G00288650</name>
</gene>
<feature type="transmembrane region" description="Helical" evidence="8">
    <location>
        <begin position="74"/>
        <end position="97"/>
    </location>
</feature>
<evidence type="ECO:0000256" key="6">
    <source>
        <dbReference type="ARBA" id="ARBA00022833"/>
    </source>
</evidence>
<sequence>MSAMASAPPLMGFQQPPSYEETMPVNPPLTSPMVSVQTIYVQQGVVFGDSPVQTHCPVCTQFVLTRTEHKSGTMTWLSCLALSFFGCIYGCCLIPFCADGLKDVKHYCPNCNNFLGIYKRL</sequence>
<dbReference type="GO" id="GO:0005634">
    <property type="term" value="C:nucleus"/>
    <property type="evidence" value="ECO:0007669"/>
    <property type="project" value="TreeGrafter"/>
</dbReference>
<organism evidence="10 11">
    <name type="scientific">Synaphobranchus kaupii</name>
    <name type="common">Kaup's arrowtooth eel</name>
    <dbReference type="NCBI Taxonomy" id="118154"/>
    <lineage>
        <taxon>Eukaryota</taxon>
        <taxon>Metazoa</taxon>
        <taxon>Chordata</taxon>
        <taxon>Craniata</taxon>
        <taxon>Vertebrata</taxon>
        <taxon>Euteleostomi</taxon>
        <taxon>Actinopterygii</taxon>
        <taxon>Neopterygii</taxon>
        <taxon>Teleostei</taxon>
        <taxon>Anguilliformes</taxon>
        <taxon>Synaphobranchidae</taxon>
        <taxon>Synaphobranchus</taxon>
    </lineage>
</organism>
<evidence type="ECO:0000313" key="10">
    <source>
        <dbReference type="EMBL" id="KAJ8344672.1"/>
    </source>
</evidence>
<keyword evidence="7 8" id="KW-0472">Membrane</keyword>
<keyword evidence="11" id="KW-1185">Reference proteome</keyword>
<dbReference type="PROSITE" id="PS51837">
    <property type="entry name" value="LITAF"/>
    <property type="match status" value="1"/>
</dbReference>
<comment type="similarity">
    <text evidence="4">Belongs to the CDIP1/LITAF family.</text>
</comment>
<protein>
    <recommendedName>
        <fullName evidence="9">LITAF domain-containing protein</fullName>
    </recommendedName>
</protein>
<dbReference type="AlphaFoldDB" id="A0A9Q1ETB6"/>
<dbReference type="InterPro" id="IPR037519">
    <property type="entry name" value="LITAF_fam"/>
</dbReference>
<dbReference type="InterPro" id="IPR006629">
    <property type="entry name" value="LITAF"/>
</dbReference>
<evidence type="ECO:0000256" key="4">
    <source>
        <dbReference type="ARBA" id="ARBA00005975"/>
    </source>
</evidence>
<evidence type="ECO:0000256" key="3">
    <source>
        <dbReference type="ARBA" id="ARBA00004630"/>
    </source>
</evidence>
<accession>A0A9Q1ETB6</accession>
<dbReference type="Pfam" id="PF10601">
    <property type="entry name" value="zf-LITAF-like"/>
    <property type="match status" value="1"/>
</dbReference>
<evidence type="ECO:0000313" key="11">
    <source>
        <dbReference type="Proteomes" id="UP001152622"/>
    </source>
</evidence>